<evidence type="ECO:0000259" key="1">
    <source>
        <dbReference type="Pfam" id="PF00535"/>
    </source>
</evidence>
<keyword evidence="3" id="KW-1185">Reference proteome</keyword>
<gene>
    <name evidence="2" type="ORF">NG895_15710</name>
</gene>
<protein>
    <submittedName>
        <fullName evidence="2">Glycosyltransferase family 2 protein</fullName>
    </submittedName>
</protein>
<dbReference type="InterPro" id="IPR029044">
    <property type="entry name" value="Nucleotide-diphossugar_trans"/>
</dbReference>
<organism evidence="2 3">
    <name type="scientific">Aeoliella straminimaris</name>
    <dbReference type="NCBI Taxonomy" id="2954799"/>
    <lineage>
        <taxon>Bacteria</taxon>
        <taxon>Pseudomonadati</taxon>
        <taxon>Planctomycetota</taxon>
        <taxon>Planctomycetia</taxon>
        <taxon>Pirellulales</taxon>
        <taxon>Lacipirellulaceae</taxon>
        <taxon>Aeoliella</taxon>
    </lineage>
</organism>
<sequence length="336" mass="37472">MIKRVVAAGVFVHNEQECLPKLLSDLEAQVFPPDLRVDFSILCNGCTDRSFEVAQSEVQRWPTRDYRTASALNLEEGGKANTWNAFVEHALNAGASAMVFVDGDIRILDPKAIATLLESLDSPDVSIVVSQPQPVFAEKCSRLVRLSFSVGQTPHRDGSICGQLYAATAGALSDIRLPKLCLVEDGFLAACVKTSLFTSARGTQSIAASRKVSHQYTPYTTFGELYEHSIRLALGTEMNAAYFTPLWHARDRQDRIRLLRRFSRGEQLEETFRAHAGLPQNSAISTRKSVLKFVNSVRRDGWKGIARIPLSGAKLCYTQFVNAGARRRFRSREFKW</sequence>
<dbReference type="AlphaFoldDB" id="A0A9X2JI67"/>
<accession>A0A9X2JI67</accession>
<proteinExistence type="predicted"/>
<dbReference type="InterPro" id="IPR001173">
    <property type="entry name" value="Glyco_trans_2-like"/>
</dbReference>
<comment type="caution">
    <text evidence="2">The sequence shown here is derived from an EMBL/GenBank/DDBJ whole genome shotgun (WGS) entry which is preliminary data.</text>
</comment>
<dbReference type="CDD" id="cd00761">
    <property type="entry name" value="Glyco_tranf_GTA_type"/>
    <property type="match status" value="1"/>
</dbReference>
<dbReference type="Gene3D" id="3.90.550.10">
    <property type="entry name" value="Spore Coat Polysaccharide Biosynthesis Protein SpsA, Chain A"/>
    <property type="match status" value="1"/>
</dbReference>
<dbReference type="Proteomes" id="UP001155241">
    <property type="component" value="Unassembled WGS sequence"/>
</dbReference>
<evidence type="ECO:0000313" key="2">
    <source>
        <dbReference type="EMBL" id="MCO6045358.1"/>
    </source>
</evidence>
<dbReference type="Pfam" id="PF00535">
    <property type="entry name" value="Glycos_transf_2"/>
    <property type="match status" value="1"/>
</dbReference>
<evidence type="ECO:0000313" key="3">
    <source>
        <dbReference type="Proteomes" id="UP001155241"/>
    </source>
</evidence>
<dbReference type="SUPFAM" id="SSF53448">
    <property type="entry name" value="Nucleotide-diphospho-sugar transferases"/>
    <property type="match status" value="1"/>
</dbReference>
<dbReference type="RefSeq" id="WP_252853473.1">
    <property type="nucleotide sequence ID" value="NZ_JAMXLR010000055.1"/>
</dbReference>
<feature type="domain" description="Glycosyltransferase 2-like" evidence="1">
    <location>
        <begin position="10"/>
        <end position="136"/>
    </location>
</feature>
<name>A0A9X2JI67_9BACT</name>
<reference evidence="2" key="1">
    <citation type="submission" date="2022-06" db="EMBL/GenBank/DDBJ databases">
        <title>Aeoliella straminimaris, a novel planctomycete from sediments.</title>
        <authorList>
            <person name="Vitorino I.R."/>
            <person name="Lage O.M."/>
        </authorList>
    </citation>
    <scope>NUCLEOTIDE SEQUENCE</scope>
    <source>
        <strain evidence="2">ICT_H6.2</strain>
    </source>
</reference>
<dbReference type="EMBL" id="JAMXLR010000055">
    <property type="protein sequence ID" value="MCO6045358.1"/>
    <property type="molecule type" value="Genomic_DNA"/>
</dbReference>